<dbReference type="PANTHER" id="PTHR43585">
    <property type="entry name" value="FUMIPYRROLE BIOSYNTHESIS PROTEIN C"/>
    <property type="match status" value="1"/>
</dbReference>
<evidence type="ECO:0000259" key="5">
    <source>
        <dbReference type="PROSITE" id="PS50975"/>
    </source>
</evidence>
<dbReference type="InterPro" id="IPR052032">
    <property type="entry name" value="ATP-dep_AA_Ligase"/>
</dbReference>
<dbReference type="SUPFAM" id="SSF56059">
    <property type="entry name" value="Glutathione synthetase ATP-binding domain-like"/>
    <property type="match status" value="1"/>
</dbReference>
<evidence type="ECO:0000256" key="4">
    <source>
        <dbReference type="PROSITE-ProRule" id="PRU00409"/>
    </source>
</evidence>
<evidence type="ECO:0000256" key="3">
    <source>
        <dbReference type="ARBA" id="ARBA00022840"/>
    </source>
</evidence>
<keyword evidence="1" id="KW-0436">Ligase</keyword>
<dbReference type="PROSITE" id="PS50975">
    <property type="entry name" value="ATP_GRASP"/>
    <property type="match status" value="1"/>
</dbReference>
<dbReference type="Gene3D" id="3.40.50.20">
    <property type="match status" value="1"/>
</dbReference>
<keyword evidence="2 4" id="KW-0547">Nucleotide-binding</keyword>
<dbReference type="Pfam" id="PF13535">
    <property type="entry name" value="ATP-grasp_4"/>
    <property type="match status" value="1"/>
</dbReference>
<dbReference type="GO" id="GO:0005524">
    <property type="term" value="F:ATP binding"/>
    <property type="evidence" value="ECO:0007669"/>
    <property type="project" value="UniProtKB-UniRule"/>
</dbReference>
<protein>
    <submittedName>
        <fullName evidence="6">ATP-grasp domain-containing protein</fullName>
    </submittedName>
</protein>
<dbReference type="GO" id="GO:0046872">
    <property type="term" value="F:metal ion binding"/>
    <property type="evidence" value="ECO:0007669"/>
    <property type="project" value="InterPro"/>
</dbReference>
<dbReference type="Gene3D" id="3.30.470.20">
    <property type="entry name" value="ATP-grasp fold, B domain"/>
    <property type="match status" value="1"/>
</dbReference>
<evidence type="ECO:0000256" key="1">
    <source>
        <dbReference type="ARBA" id="ARBA00022598"/>
    </source>
</evidence>
<evidence type="ECO:0000256" key="2">
    <source>
        <dbReference type="ARBA" id="ARBA00022741"/>
    </source>
</evidence>
<dbReference type="Proteomes" id="UP000289316">
    <property type="component" value="Unassembled WGS sequence"/>
</dbReference>
<gene>
    <name evidence="6" type="ORF">D6C19_10140</name>
</gene>
<dbReference type="EMBL" id="QZFR01000099">
    <property type="protein sequence ID" value="RXV66339.1"/>
    <property type="molecule type" value="Genomic_DNA"/>
</dbReference>
<sequence length="245" mass="27574">MKNWGNGQLLIGKIGFCERSESNMKEVIVVGGTDTIFEYLGTIKLNITLVQYKEKITGYQISRATKIILIDEEMSYGEILEQVELEHSRREFDVILTMTENCIDLCSKLKDDLKIEGISKISTGYVRNKYKMRLKFKELGIPTMNFLKVRNKSEIKMFYDDCEVGETILKPLSGTGSEGIVKISGKEDIDSAWSWIGDGTGDLLVEEFVGGSEYSAEGVFVNGKHKLLAITKKYTTGDDKVHIIV</sequence>
<reference evidence="6 7" key="1">
    <citation type="submission" date="2018-09" db="EMBL/GenBank/DDBJ databases">
        <title>Murine metabolic-syndrome-specific gut microbial biobank.</title>
        <authorList>
            <person name="Liu C."/>
        </authorList>
    </citation>
    <scope>NUCLEOTIDE SEQUENCE [LARGE SCALE GENOMIC DNA]</scope>
    <source>
        <strain evidence="6 7">C-30</strain>
    </source>
</reference>
<dbReference type="AlphaFoldDB" id="A0A4Q2AAG8"/>
<dbReference type="PANTHER" id="PTHR43585:SF2">
    <property type="entry name" value="ATP-GRASP ENZYME FSQD"/>
    <property type="match status" value="1"/>
</dbReference>
<comment type="caution">
    <text evidence="6">The sequence shown here is derived from an EMBL/GenBank/DDBJ whole genome shotgun (WGS) entry which is preliminary data.</text>
</comment>
<name>A0A4Q2AAG8_9LACO</name>
<accession>A0A4Q2AAG8</accession>
<evidence type="ECO:0000313" key="7">
    <source>
        <dbReference type="Proteomes" id="UP000289316"/>
    </source>
</evidence>
<dbReference type="GO" id="GO:0016874">
    <property type="term" value="F:ligase activity"/>
    <property type="evidence" value="ECO:0007669"/>
    <property type="project" value="UniProtKB-KW"/>
</dbReference>
<feature type="domain" description="ATP-grasp" evidence="5">
    <location>
        <begin position="133"/>
        <end position="223"/>
    </location>
</feature>
<dbReference type="OrthoDB" id="2210549at2"/>
<evidence type="ECO:0000313" key="6">
    <source>
        <dbReference type="EMBL" id="RXV66339.1"/>
    </source>
</evidence>
<keyword evidence="3 4" id="KW-0067">ATP-binding</keyword>
<dbReference type="InterPro" id="IPR011761">
    <property type="entry name" value="ATP-grasp"/>
</dbReference>
<organism evidence="6 7">
    <name type="scientific">Ligilactobacillus murinus</name>
    <dbReference type="NCBI Taxonomy" id="1622"/>
    <lineage>
        <taxon>Bacteria</taxon>
        <taxon>Bacillati</taxon>
        <taxon>Bacillota</taxon>
        <taxon>Bacilli</taxon>
        <taxon>Lactobacillales</taxon>
        <taxon>Lactobacillaceae</taxon>
        <taxon>Ligilactobacillus</taxon>
    </lineage>
</organism>
<proteinExistence type="predicted"/>